<keyword evidence="1" id="KW-0812">Transmembrane</keyword>
<evidence type="ECO:0000256" key="1">
    <source>
        <dbReference type="SAM" id="Phobius"/>
    </source>
</evidence>
<dbReference type="EMBL" id="QBLH01002718">
    <property type="protein sequence ID" value="TGZ47635.1"/>
    <property type="molecule type" value="Genomic_DNA"/>
</dbReference>
<accession>A0A4S2KE67</accession>
<dbReference type="STRING" id="300112.A0A4S2KE67"/>
<keyword evidence="1" id="KW-0472">Membrane</keyword>
<dbReference type="GO" id="GO:0016286">
    <property type="term" value="F:small conductance calcium-activated potassium channel activity"/>
    <property type="evidence" value="ECO:0007669"/>
    <property type="project" value="InterPro"/>
</dbReference>
<reference evidence="2 3" key="1">
    <citation type="journal article" date="2019" name="Philos. Trans. R. Soc. Lond., B, Biol. Sci.">
        <title>Ant behaviour and brain gene expression of defending hosts depend on the ecological success of the intruding social parasite.</title>
        <authorList>
            <person name="Kaur R."/>
            <person name="Stoldt M."/>
            <person name="Jongepier E."/>
            <person name="Feldmeyer B."/>
            <person name="Menzel F."/>
            <person name="Bornberg-Bauer E."/>
            <person name="Foitzik S."/>
        </authorList>
    </citation>
    <scope>NUCLEOTIDE SEQUENCE [LARGE SCALE GENOMIC DNA]</scope>
    <source>
        <tissue evidence="2">Whole body</tissue>
    </source>
</reference>
<dbReference type="Pfam" id="PF03530">
    <property type="entry name" value="SK_channel"/>
    <property type="match status" value="1"/>
</dbReference>
<proteinExistence type="predicted"/>
<name>A0A4S2KE67_9HYME</name>
<comment type="caution">
    <text evidence="2">The sequence shown here is derived from an EMBL/GenBank/DDBJ whole genome shotgun (WGS) entry which is preliminary data.</text>
</comment>
<evidence type="ECO:0000313" key="3">
    <source>
        <dbReference type="Proteomes" id="UP000310200"/>
    </source>
</evidence>
<sequence>MSLEMVKELAHIKGGTEHRVNFKLGQTFRASLNSPGITYRGITSSGVGRQSECIQRCTAEITLYTERGTARKQQPRKLKITTDRKLFIDNDKCNRHEYYNQLEKFLYQDFTLQDISGLASFFSTALKTLISVSTVILLGLIFAYHALEVQDIIL</sequence>
<dbReference type="GO" id="GO:0016020">
    <property type="term" value="C:membrane"/>
    <property type="evidence" value="ECO:0007669"/>
    <property type="project" value="InterPro"/>
</dbReference>
<protein>
    <submittedName>
        <fullName evidence="2">Uncharacterized protein</fullName>
    </submittedName>
</protein>
<dbReference type="AlphaFoldDB" id="A0A4S2KE67"/>
<keyword evidence="3" id="KW-1185">Reference proteome</keyword>
<keyword evidence="1" id="KW-1133">Transmembrane helix</keyword>
<feature type="transmembrane region" description="Helical" evidence="1">
    <location>
        <begin position="128"/>
        <end position="147"/>
    </location>
</feature>
<dbReference type="InterPro" id="IPR015449">
    <property type="entry name" value="K_chnl_Ca-activ_SK"/>
</dbReference>
<dbReference type="Proteomes" id="UP000310200">
    <property type="component" value="Unassembled WGS sequence"/>
</dbReference>
<gene>
    <name evidence="2" type="ORF">DBV15_03696</name>
</gene>
<evidence type="ECO:0000313" key="2">
    <source>
        <dbReference type="EMBL" id="TGZ47635.1"/>
    </source>
</evidence>
<organism evidence="2 3">
    <name type="scientific">Temnothorax longispinosus</name>
    <dbReference type="NCBI Taxonomy" id="300112"/>
    <lineage>
        <taxon>Eukaryota</taxon>
        <taxon>Metazoa</taxon>
        <taxon>Ecdysozoa</taxon>
        <taxon>Arthropoda</taxon>
        <taxon>Hexapoda</taxon>
        <taxon>Insecta</taxon>
        <taxon>Pterygota</taxon>
        <taxon>Neoptera</taxon>
        <taxon>Endopterygota</taxon>
        <taxon>Hymenoptera</taxon>
        <taxon>Apocrita</taxon>
        <taxon>Aculeata</taxon>
        <taxon>Formicoidea</taxon>
        <taxon>Formicidae</taxon>
        <taxon>Myrmicinae</taxon>
        <taxon>Temnothorax</taxon>
    </lineage>
</organism>